<comment type="subcellular location">
    <subcellularLocation>
        <location evidence="1">Membrane</location>
        <topology evidence="1">Multi-pass membrane protein</topology>
    </subcellularLocation>
</comment>
<evidence type="ECO:0000256" key="7">
    <source>
        <dbReference type="SAM" id="Phobius"/>
    </source>
</evidence>
<dbReference type="PANTHER" id="PTHR13353">
    <property type="entry name" value="TRANSMEMBRANE PROTEIN 19"/>
    <property type="match status" value="1"/>
</dbReference>
<dbReference type="Proteomes" id="UP000663844">
    <property type="component" value="Unassembled WGS sequence"/>
</dbReference>
<name>A0A820JUJ4_9BILA</name>
<evidence type="ECO:0000256" key="1">
    <source>
        <dbReference type="ARBA" id="ARBA00004141"/>
    </source>
</evidence>
<keyword evidence="6 7" id="KW-0472">Membrane</keyword>
<reference evidence="8" key="1">
    <citation type="submission" date="2021-02" db="EMBL/GenBank/DDBJ databases">
        <authorList>
            <person name="Nowell W R."/>
        </authorList>
    </citation>
    <scope>NUCLEOTIDE SEQUENCE</scope>
</reference>
<dbReference type="InterPro" id="IPR002794">
    <property type="entry name" value="DUF92_TMEM19"/>
</dbReference>
<evidence type="ECO:0000256" key="6">
    <source>
        <dbReference type="ARBA" id="ARBA00023136"/>
    </source>
</evidence>
<evidence type="ECO:0000256" key="5">
    <source>
        <dbReference type="ARBA" id="ARBA00022989"/>
    </source>
</evidence>
<keyword evidence="5 7" id="KW-1133">Transmembrane helix</keyword>
<dbReference type="AlphaFoldDB" id="A0A820JUJ4"/>
<evidence type="ECO:0000256" key="3">
    <source>
        <dbReference type="ARBA" id="ARBA00014258"/>
    </source>
</evidence>
<evidence type="ECO:0000313" key="8">
    <source>
        <dbReference type="EMBL" id="CAF4333215.1"/>
    </source>
</evidence>
<dbReference type="PANTHER" id="PTHR13353:SF5">
    <property type="entry name" value="TRANSMEMBRANE PROTEIN 19"/>
    <property type="match status" value="1"/>
</dbReference>
<sequence length="98" mass="10907">GSAVFCRSDYLINTSMINIQLIFYCTLFGLLGSLIDSLLGAALQFSGYDRERNVTVQKPGPSIERISGYNILSNNQVNLLSSFLTSILAIWIIPRIIY</sequence>
<proteinExistence type="inferred from homology"/>
<feature type="transmembrane region" description="Helical" evidence="7">
    <location>
        <begin position="79"/>
        <end position="97"/>
    </location>
</feature>
<organism evidence="8 9">
    <name type="scientific">Adineta steineri</name>
    <dbReference type="NCBI Taxonomy" id="433720"/>
    <lineage>
        <taxon>Eukaryota</taxon>
        <taxon>Metazoa</taxon>
        <taxon>Spiralia</taxon>
        <taxon>Gnathifera</taxon>
        <taxon>Rotifera</taxon>
        <taxon>Eurotatoria</taxon>
        <taxon>Bdelloidea</taxon>
        <taxon>Adinetida</taxon>
        <taxon>Adinetidae</taxon>
        <taxon>Adineta</taxon>
    </lineage>
</organism>
<feature type="transmembrane region" description="Helical" evidence="7">
    <location>
        <begin position="21"/>
        <end position="43"/>
    </location>
</feature>
<keyword evidence="4 7" id="KW-0812">Transmembrane</keyword>
<comment type="caution">
    <text evidence="8">The sequence shown here is derived from an EMBL/GenBank/DDBJ whole genome shotgun (WGS) entry which is preliminary data.</text>
</comment>
<dbReference type="EMBL" id="CAJOAZ010019139">
    <property type="protein sequence ID" value="CAF4333215.1"/>
    <property type="molecule type" value="Genomic_DNA"/>
</dbReference>
<dbReference type="Pfam" id="PF01940">
    <property type="entry name" value="DUF92"/>
    <property type="match status" value="1"/>
</dbReference>
<feature type="non-terminal residue" evidence="8">
    <location>
        <position position="1"/>
    </location>
</feature>
<comment type="similarity">
    <text evidence="2">Belongs to the TMEM19 family.</text>
</comment>
<protein>
    <recommendedName>
        <fullName evidence="3">Transmembrane protein 19</fullName>
    </recommendedName>
</protein>
<dbReference type="GO" id="GO:0016020">
    <property type="term" value="C:membrane"/>
    <property type="evidence" value="ECO:0007669"/>
    <property type="project" value="UniProtKB-SubCell"/>
</dbReference>
<evidence type="ECO:0000313" key="9">
    <source>
        <dbReference type="Proteomes" id="UP000663844"/>
    </source>
</evidence>
<evidence type="ECO:0000256" key="2">
    <source>
        <dbReference type="ARBA" id="ARBA00009012"/>
    </source>
</evidence>
<gene>
    <name evidence="8" type="ORF">OXD698_LOCUS47811</name>
</gene>
<evidence type="ECO:0000256" key="4">
    <source>
        <dbReference type="ARBA" id="ARBA00022692"/>
    </source>
</evidence>
<accession>A0A820JUJ4</accession>